<dbReference type="AlphaFoldDB" id="A0A0A7EG28"/>
<dbReference type="eggNOG" id="COG2935">
    <property type="taxonomic scope" value="Bacteria"/>
</dbReference>
<feature type="domain" description="N-end rule aminoacyl transferase C-terminal" evidence="6">
    <location>
        <begin position="106"/>
        <end position="225"/>
    </location>
</feature>
<dbReference type="NCBIfam" id="NF002346">
    <property type="entry name" value="PRK01305.2-3"/>
    <property type="match status" value="1"/>
</dbReference>
<dbReference type="PIRSF" id="PIRSF037208">
    <property type="entry name" value="ATE_pro_prd"/>
    <property type="match status" value="1"/>
</dbReference>
<dbReference type="NCBIfam" id="NF002342">
    <property type="entry name" value="PRK01305.1-3"/>
    <property type="match status" value="1"/>
</dbReference>
<name>A0A0A7EG28_9GAMM</name>
<dbReference type="HOGENOM" id="CLU_077607_0_0_6"/>
<evidence type="ECO:0000313" key="7">
    <source>
        <dbReference type="EMBL" id="AIY65513.1"/>
    </source>
</evidence>
<dbReference type="Proteomes" id="UP000030341">
    <property type="component" value="Chromosome 1"/>
</dbReference>
<evidence type="ECO:0000256" key="2">
    <source>
        <dbReference type="ARBA" id="ARBA00022679"/>
    </source>
</evidence>
<dbReference type="PANTHER" id="PTHR21367">
    <property type="entry name" value="ARGININE-TRNA-PROTEIN TRANSFERASE 1"/>
    <property type="match status" value="1"/>
</dbReference>
<accession>A0A0A7EG28</accession>
<dbReference type="RefSeq" id="WP_038641469.1">
    <property type="nucleotide sequence ID" value="NZ_CP009888.1"/>
</dbReference>
<dbReference type="OrthoDB" id="9782022at2"/>
<dbReference type="SUPFAM" id="SSF55729">
    <property type="entry name" value="Acyl-CoA N-acyltransferases (Nat)"/>
    <property type="match status" value="1"/>
</dbReference>
<dbReference type="InterPro" id="IPR030700">
    <property type="entry name" value="N-end_Aminoacyl_Trfase"/>
</dbReference>
<dbReference type="GO" id="GO:0005737">
    <property type="term" value="C:cytoplasm"/>
    <property type="evidence" value="ECO:0007669"/>
    <property type="project" value="UniProtKB-SubCell"/>
</dbReference>
<evidence type="ECO:0000256" key="1">
    <source>
        <dbReference type="ARBA" id="ARBA00022490"/>
    </source>
</evidence>
<evidence type="ECO:0000256" key="3">
    <source>
        <dbReference type="ARBA" id="ARBA00023315"/>
    </source>
</evidence>
<reference evidence="7 8" key="1">
    <citation type="submission" date="2014-11" db="EMBL/GenBank/DDBJ databases">
        <title>Complete Genome Sequence of Pseudoalteromonas sp. Strain OCN003 Isolated from Kaneohe Bay, Oahu, Hawaii.</title>
        <authorList>
            <person name="Beurmann S."/>
            <person name="Videau P."/>
            <person name="Ushijima B."/>
            <person name="Smith A.M."/>
            <person name="Aeby G.S."/>
            <person name="Callahan S.M."/>
            <person name="Belcaid M."/>
        </authorList>
    </citation>
    <scope>NUCLEOTIDE SEQUENCE [LARGE SCALE GENOMIC DNA]</scope>
    <source>
        <strain evidence="7 8">OCN003</strain>
    </source>
</reference>
<evidence type="ECO:0000259" key="6">
    <source>
        <dbReference type="Pfam" id="PF04377"/>
    </source>
</evidence>
<comment type="catalytic activity">
    <reaction evidence="4">
        <text>N-terminal L-glutamyl-[protein] + L-leucyl-tRNA(Leu) = N-terminal L-leucyl-L-glutamyl-[protein] + tRNA(Leu) + H(+)</text>
        <dbReference type="Rhea" id="RHEA:50412"/>
        <dbReference type="Rhea" id="RHEA-COMP:9613"/>
        <dbReference type="Rhea" id="RHEA-COMP:9622"/>
        <dbReference type="Rhea" id="RHEA-COMP:12664"/>
        <dbReference type="Rhea" id="RHEA-COMP:12668"/>
        <dbReference type="ChEBI" id="CHEBI:15378"/>
        <dbReference type="ChEBI" id="CHEBI:64721"/>
        <dbReference type="ChEBI" id="CHEBI:78442"/>
        <dbReference type="ChEBI" id="CHEBI:78494"/>
        <dbReference type="ChEBI" id="CHEBI:133041"/>
        <dbReference type="EC" id="2.3.2.29"/>
    </reaction>
</comment>
<dbReference type="EC" id="2.3.2.29" evidence="4"/>
<keyword evidence="1 4" id="KW-0963">Cytoplasm</keyword>
<keyword evidence="3 4" id="KW-0012">Acyltransferase</keyword>
<feature type="domain" description="N-end aminoacyl transferase N-terminal" evidence="5">
    <location>
        <begin position="16"/>
        <end position="85"/>
    </location>
</feature>
<dbReference type="InterPro" id="IPR017138">
    <property type="entry name" value="Asp_Glu_LeuTrfase"/>
</dbReference>
<dbReference type="GO" id="GO:0071596">
    <property type="term" value="P:ubiquitin-dependent protein catabolic process via the N-end rule pathway"/>
    <property type="evidence" value="ECO:0007669"/>
    <property type="project" value="InterPro"/>
</dbReference>
<organism evidence="7 8">
    <name type="scientific">Pseudoalteromonas piratica</name>
    <dbReference type="NCBI Taxonomy" id="1348114"/>
    <lineage>
        <taxon>Bacteria</taxon>
        <taxon>Pseudomonadati</taxon>
        <taxon>Pseudomonadota</taxon>
        <taxon>Gammaproteobacteria</taxon>
        <taxon>Alteromonadales</taxon>
        <taxon>Pseudoalteromonadaceae</taxon>
        <taxon>Pseudoalteromonas</taxon>
    </lineage>
</organism>
<evidence type="ECO:0000313" key="8">
    <source>
        <dbReference type="Proteomes" id="UP000030341"/>
    </source>
</evidence>
<comment type="subcellular location">
    <subcellularLocation>
        <location evidence="4">Cytoplasm</location>
    </subcellularLocation>
</comment>
<dbReference type="Pfam" id="PF04376">
    <property type="entry name" value="ATE_N"/>
    <property type="match status" value="1"/>
</dbReference>
<dbReference type="GO" id="GO:0008914">
    <property type="term" value="F:leucyl-tRNA--protein transferase activity"/>
    <property type="evidence" value="ECO:0007669"/>
    <property type="project" value="UniProtKB-UniRule"/>
</dbReference>
<comment type="function">
    <text evidence="4">Functions in the N-end rule pathway of protein degradation where it conjugates Leu from its aminoacyl-tRNA to the N-termini of proteins containing an N-terminal aspartate or glutamate.</text>
</comment>
<dbReference type="PANTHER" id="PTHR21367:SF1">
    <property type="entry name" value="ARGINYL-TRNA--PROTEIN TRANSFERASE 1"/>
    <property type="match status" value="1"/>
</dbReference>
<dbReference type="GO" id="GO:0004057">
    <property type="term" value="F:arginyl-tRNA--protein transferase activity"/>
    <property type="evidence" value="ECO:0007669"/>
    <property type="project" value="InterPro"/>
</dbReference>
<evidence type="ECO:0000259" key="5">
    <source>
        <dbReference type="Pfam" id="PF04376"/>
    </source>
</evidence>
<evidence type="ECO:0000256" key="4">
    <source>
        <dbReference type="HAMAP-Rule" id="MF_00689"/>
    </source>
</evidence>
<dbReference type="EMBL" id="CP009888">
    <property type="protein sequence ID" value="AIY65513.1"/>
    <property type="molecule type" value="Genomic_DNA"/>
</dbReference>
<dbReference type="InterPro" id="IPR007471">
    <property type="entry name" value="N-end_Aminoacyl_Trfase_N"/>
</dbReference>
<dbReference type="InterPro" id="IPR016181">
    <property type="entry name" value="Acyl_CoA_acyltransferase"/>
</dbReference>
<keyword evidence="2 4" id="KW-0808">Transferase</keyword>
<comment type="catalytic activity">
    <reaction evidence="4">
        <text>N-terminal L-aspartyl-[protein] + L-leucyl-tRNA(Leu) = N-terminal L-leucyl-L-aspartyl-[protein] + tRNA(Leu) + H(+)</text>
        <dbReference type="Rhea" id="RHEA:50420"/>
        <dbReference type="Rhea" id="RHEA-COMP:9613"/>
        <dbReference type="Rhea" id="RHEA-COMP:9622"/>
        <dbReference type="Rhea" id="RHEA-COMP:12669"/>
        <dbReference type="Rhea" id="RHEA-COMP:12674"/>
        <dbReference type="ChEBI" id="CHEBI:15378"/>
        <dbReference type="ChEBI" id="CHEBI:64720"/>
        <dbReference type="ChEBI" id="CHEBI:78442"/>
        <dbReference type="ChEBI" id="CHEBI:78494"/>
        <dbReference type="ChEBI" id="CHEBI:133042"/>
        <dbReference type="EC" id="2.3.2.29"/>
    </reaction>
</comment>
<keyword evidence="8" id="KW-1185">Reference proteome</keyword>
<dbReference type="Pfam" id="PF04377">
    <property type="entry name" value="ATE_C"/>
    <property type="match status" value="1"/>
</dbReference>
<gene>
    <name evidence="4" type="primary">bpt</name>
    <name evidence="7" type="ORF">OM33_10385</name>
</gene>
<dbReference type="InterPro" id="IPR007472">
    <property type="entry name" value="N-end_Aminoacyl_Trfase_C"/>
</dbReference>
<protein>
    <recommendedName>
        <fullName evidence="4">Aspartate/glutamate leucyltransferase</fullName>
        <ecNumber evidence="4">2.3.2.29</ecNumber>
    </recommendedName>
</protein>
<proteinExistence type="inferred from homology"/>
<dbReference type="KEGG" id="pseo:OM33_10385"/>
<dbReference type="STRING" id="1348114.OM33_10385"/>
<dbReference type="NCBIfam" id="NF002345">
    <property type="entry name" value="PRK01305.2-2"/>
    <property type="match status" value="1"/>
</dbReference>
<comment type="similarity">
    <text evidence="4">Belongs to the R-transferase family. Bpt subfamily.</text>
</comment>
<sequence>MTEHLPVKLGISQQFPCSYIETEQERLLVVLDHEFYTEQKFEHLLALGFRRSSDQIYRPHCPKCDACKAIRLEVSEFTPSKSQKRILNKSKQFRFEVSHQSKDIYYTLYEKYILLRHHDGAMFPPSIEQYESFLTCRWLTIHYLELWQEDRLIAVAVTDTLSQSLSAIYTFFDPEYEEFSLGTMMILKQIEYAKHLDKRFLYLGYQIDACRKMNYKTKFKPYQKLNNNVWHLDIKK</sequence>
<dbReference type="HAMAP" id="MF_00689">
    <property type="entry name" value="Bpt"/>
    <property type="match status" value="1"/>
</dbReference>